<reference evidence="1 2" key="1">
    <citation type="submission" date="2012-01" db="EMBL/GenBank/DDBJ databases">
        <title>Improved High-Quality Draft sequence of Saccharomonospora xinjiangensis XJ-54.</title>
        <authorList>
            <consortium name="US DOE Joint Genome Institute"/>
            <person name="Lucas S."/>
            <person name="Han J."/>
            <person name="Lapidus A."/>
            <person name="Cheng J.-F."/>
            <person name="Goodwin L."/>
            <person name="Pitluck S."/>
            <person name="Peters L."/>
            <person name="Mikhailova N."/>
            <person name="Teshima H."/>
            <person name="Detter J.C."/>
            <person name="Han C."/>
            <person name="Tapia R."/>
            <person name="Land M."/>
            <person name="Hauser L."/>
            <person name="Kyrpides N."/>
            <person name="Ivanova N."/>
            <person name="Pagani I."/>
            <person name="Brambilla E.-M."/>
            <person name="Klenk H.-P."/>
            <person name="Woyke T."/>
        </authorList>
    </citation>
    <scope>NUCLEOTIDE SEQUENCE [LARGE SCALE GENOMIC DNA]</scope>
    <source>
        <strain evidence="1 2">XJ-54</strain>
    </source>
</reference>
<dbReference type="EMBL" id="JH636049">
    <property type="protein sequence ID" value="EID54637.1"/>
    <property type="molecule type" value="Genomic_DNA"/>
</dbReference>
<name>I0V3D4_9PSEU</name>
<dbReference type="HOGENOM" id="CLU_3065959_0_0_11"/>
<organism evidence="1 2">
    <name type="scientific">Saccharomonospora xinjiangensis XJ-54</name>
    <dbReference type="NCBI Taxonomy" id="882086"/>
    <lineage>
        <taxon>Bacteria</taxon>
        <taxon>Bacillati</taxon>
        <taxon>Actinomycetota</taxon>
        <taxon>Actinomycetes</taxon>
        <taxon>Pseudonocardiales</taxon>
        <taxon>Pseudonocardiaceae</taxon>
        <taxon>Saccharomonospora</taxon>
    </lineage>
</organism>
<dbReference type="Proteomes" id="UP000004691">
    <property type="component" value="Unassembled WGS sequence"/>
</dbReference>
<protein>
    <submittedName>
        <fullName evidence="1">Uncharacterized protein</fullName>
    </submittedName>
</protein>
<proteinExistence type="predicted"/>
<dbReference type="AlphaFoldDB" id="I0V3D4"/>
<evidence type="ECO:0000313" key="1">
    <source>
        <dbReference type="EMBL" id="EID54637.1"/>
    </source>
</evidence>
<sequence>MPTFGVNQKYSYLIDIEVPEASGTLLLSGPGIGGGWEWNGGQRSRRGCFQGRD</sequence>
<gene>
    <name evidence="1" type="ORF">SacxiDRAFT_2412</name>
</gene>
<evidence type="ECO:0000313" key="2">
    <source>
        <dbReference type="Proteomes" id="UP000004691"/>
    </source>
</evidence>
<accession>I0V3D4</accession>
<dbReference type="STRING" id="882086.SacxiDRAFT_2412"/>
<keyword evidence="2" id="KW-1185">Reference proteome</keyword>